<gene>
    <name evidence="2" type="ORF">SDC9_58346</name>
</gene>
<name>A0A644X760_9ZZZZ</name>
<evidence type="ECO:0000313" key="2">
    <source>
        <dbReference type="EMBL" id="MPM11995.1"/>
    </source>
</evidence>
<reference evidence="2" key="1">
    <citation type="submission" date="2019-08" db="EMBL/GenBank/DDBJ databases">
        <authorList>
            <person name="Kucharzyk K."/>
            <person name="Murdoch R.W."/>
            <person name="Higgins S."/>
            <person name="Loffler F."/>
        </authorList>
    </citation>
    <scope>NUCLEOTIDE SEQUENCE</scope>
</reference>
<protein>
    <submittedName>
        <fullName evidence="2">Uncharacterized protein</fullName>
    </submittedName>
</protein>
<organism evidence="2">
    <name type="scientific">bioreactor metagenome</name>
    <dbReference type="NCBI Taxonomy" id="1076179"/>
    <lineage>
        <taxon>unclassified sequences</taxon>
        <taxon>metagenomes</taxon>
        <taxon>ecological metagenomes</taxon>
    </lineage>
</organism>
<dbReference type="AlphaFoldDB" id="A0A644X760"/>
<keyword evidence="1" id="KW-0812">Transmembrane</keyword>
<sequence length="83" mass="9392">MDYWSVVLVIVTLVGLGAAIIKPVISLTRSITTLTVAVENLQKDLSGLTTKNSEAHERIWNHEEKQDAQLEDHEKRIIRIEGR</sequence>
<dbReference type="EMBL" id="VSSQ01001908">
    <property type="protein sequence ID" value="MPM11995.1"/>
    <property type="molecule type" value="Genomic_DNA"/>
</dbReference>
<evidence type="ECO:0000256" key="1">
    <source>
        <dbReference type="SAM" id="Phobius"/>
    </source>
</evidence>
<accession>A0A644X760</accession>
<comment type="caution">
    <text evidence="2">The sequence shown here is derived from an EMBL/GenBank/DDBJ whole genome shotgun (WGS) entry which is preliminary data.</text>
</comment>
<keyword evidence="1" id="KW-1133">Transmembrane helix</keyword>
<proteinExistence type="predicted"/>
<keyword evidence="1" id="KW-0472">Membrane</keyword>
<feature type="transmembrane region" description="Helical" evidence="1">
    <location>
        <begin position="6"/>
        <end position="25"/>
    </location>
</feature>